<dbReference type="EMBL" id="CAJNOE010000226">
    <property type="protein sequence ID" value="CAF1066388.1"/>
    <property type="molecule type" value="Genomic_DNA"/>
</dbReference>
<evidence type="ECO:0000256" key="3">
    <source>
        <dbReference type="SAM" id="Phobius"/>
    </source>
</evidence>
<dbReference type="SUPFAM" id="SSF101898">
    <property type="entry name" value="NHL repeat"/>
    <property type="match status" value="1"/>
</dbReference>
<dbReference type="InterPro" id="IPR050952">
    <property type="entry name" value="TRIM-NHL_E3_ligases"/>
</dbReference>
<feature type="transmembrane region" description="Helical" evidence="3">
    <location>
        <begin position="35"/>
        <end position="56"/>
    </location>
</feature>
<reference evidence="4" key="1">
    <citation type="submission" date="2021-02" db="EMBL/GenBank/DDBJ databases">
        <authorList>
            <person name="Nowell W R."/>
        </authorList>
    </citation>
    <scope>NUCLEOTIDE SEQUENCE</scope>
</reference>
<dbReference type="GO" id="GO:0000209">
    <property type="term" value="P:protein polyubiquitination"/>
    <property type="evidence" value="ECO:0007669"/>
    <property type="project" value="TreeGrafter"/>
</dbReference>
<organism evidence="4 6">
    <name type="scientific">Adineta steineri</name>
    <dbReference type="NCBI Taxonomy" id="433720"/>
    <lineage>
        <taxon>Eukaryota</taxon>
        <taxon>Metazoa</taxon>
        <taxon>Spiralia</taxon>
        <taxon>Gnathifera</taxon>
        <taxon>Rotifera</taxon>
        <taxon>Eurotatoria</taxon>
        <taxon>Bdelloidea</taxon>
        <taxon>Adinetida</taxon>
        <taxon>Adinetidae</taxon>
        <taxon>Adineta</taxon>
    </lineage>
</organism>
<dbReference type="Proteomes" id="UP000663860">
    <property type="component" value="Unassembled WGS sequence"/>
</dbReference>
<dbReference type="Pfam" id="PF01436">
    <property type="entry name" value="NHL"/>
    <property type="match status" value="2"/>
</dbReference>
<evidence type="ECO:0000313" key="5">
    <source>
        <dbReference type="EMBL" id="CAF3697332.1"/>
    </source>
</evidence>
<protein>
    <recommendedName>
        <fullName evidence="7">NHL repeat containing protein</fullName>
    </recommendedName>
</protein>
<keyword evidence="3" id="KW-0812">Transmembrane</keyword>
<keyword evidence="3" id="KW-1133">Transmembrane helix</keyword>
<keyword evidence="3" id="KW-0472">Membrane</keyword>
<dbReference type="Proteomes" id="UP000663868">
    <property type="component" value="Unassembled WGS sequence"/>
</dbReference>
<evidence type="ECO:0000256" key="1">
    <source>
        <dbReference type="ARBA" id="ARBA00022737"/>
    </source>
</evidence>
<gene>
    <name evidence="4" type="ORF">IZO911_LOCUS21165</name>
    <name evidence="5" type="ORF">KXQ929_LOCUS10789</name>
</gene>
<dbReference type="PANTHER" id="PTHR24104:SF25">
    <property type="entry name" value="PROTEIN LIN-41"/>
    <property type="match status" value="1"/>
</dbReference>
<dbReference type="GO" id="GO:0043161">
    <property type="term" value="P:proteasome-mediated ubiquitin-dependent protein catabolic process"/>
    <property type="evidence" value="ECO:0007669"/>
    <property type="project" value="TreeGrafter"/>
</dbReference>
<dbReference type="Gene3D" id="2.120.10.30">
    <property type="entry name" value="TolB, C-terminal domain"/>
    <property type="match status" value="2"/>
</dbReference>
<dbReference type="PANTHER" id="PTHR24104">
    <property type="entry name" value="E3 UBIQUITIN-PROTEIN LIGASE NHLRC1-RELATED"/>
    <property type="match status" value="1"/>
</dbReference>
<evidence type="ECO:0000313" key="4">
    <source>
        <dbReference type="EMBL" id="CAF1066388.1"/>
    </source>
</evidence>
<evidence type="ECO:0000313" key="6">
    <source>
        <dbReference type="Proteomes" id="UP000663860"/>
    </source>
</evidence>
<dbReference type="GO" id="GO:0008270">
    <property type="term" value="F:zinc ion binding"/>
    <property type="evidence" value="ECO:0007669"/>
    <property type="project" value="UniProtKB-KW"/>
</dbReference>
<dbReference type="InterPro" id="IPR011042">
    <property type="entry name" value="6-blade_b-propeller_TolB-like"/>
</dbReference>
<evidence type="ECO:0000256" key="2">
    <source>
        <dbReference type="PROSITE-ProRule" id="PRU00504"/>
    </source>
</evidence>
<keyword evidence="1" id="KW-0677">Repeat</keyword>
<dbReference type="PROSITE" id="PS51125">
    <property type="entry name" value="NHL"/>
    <property type="match status" value="1"/>
</dbReference>
<dbReference type="EMBL" id="CAJOBB010000518">
    <property type="protein sequence ID" value="CAF3697332.1"/>
    <property type="molecule type" value="Genomic_DNA"/>
</dbReference>
<proteinExistence type="predicted"/>
<comment type="caution">
    <text evidence="4">The sequence shown here is derived from an EMBL/GenBank/DDBJ whole genome shotgun (WGS) entry which is preliminary data.</text>
</comment>
<dbReference type="Gene3D" id="2.40.10.500">
    <property type="match status" value="1"/>
</dbReference>
<feature type="repeat" description="NHL" evidence="2">
    <location>
        <begin position="366"/>
        <end position="405"/>
    </location>
</feature>
<dbReference type="GO" id="GO:0061630">
    <property type="term" value="F:ubiquitin protein ligase activity"/>
    <property type="evidence" value="ECO:0007669"/>
    <property type="project" value="TreeGrafter"/>
</dbReference>
<evidence type="ECO:0008006" key="7">
    <source>
        <dbReference type="Google" id="ProtNLM"/>
    </source>
</evidence>
<dbReference type="CDD" id="cd05819">
    <property type="entry name" value="NHL"/>
    <property type="match status" value="1"/>
</dbReference>
<dbReference type="InterPro" id="IPR001258">
    <property type="entry name" value="NHL_repeat"/>
</dbReference>
<dbReference type="AlphaFoldDB" id="A0A814LKS5"/>
<accession>A0A814LKS5</accession>
<name>A0A814LKS5_9BILA</name>
<sequence>MNQNRIGSEPVTSNSQQTSADRSTLLIKCLKKKKLLWIIIGIITVILVVIIPTVIIKTKKTNEIKLSTMTTETTNVIKLSTLTTKTTTHQFTTTVTNPMTTVQNKPKYNKWKQHGITIAGGNGYGDLLNQLAYPVGISIDDNNSFLIADTHNHRIIEWKYNSIIGEIIAGGNNGPGNREDQLNTPTDVIVDKEKNAIIICDSDNTRVMRWFRGSTTYPETIIANIHCGGVATDKDQSLYVSDYVKSEVRRWKEGHIDETLVAGGNGKGGLLNQFNGPGKIVVDEDYSIYVSDQANHRIMKWKKDAKEGIIVAGGNGDGSHLNQLSFSTAVIVDNFGLIFISDYVNHRVIRWSEGDTNGTIVVGGNGSGGGEPNQLNFPRGLSFDVDGNLYVVDSSNYRIQKYELCTE</sequence>